<dbReference type="SMART" id="SM00382">
    <property type="entry name" value="AAA"/>
    <property type="match status" value="1"/>
</dbReference>
<dbReference type="RefSeq" id="WP_289544109.1">
    <property type="nucleotide sequence ID" value="NZ_JAUDDZ010000002.1"/>
</dbReference>
<gene>
    <name evidence="8" type="primary">ugpC</name>
    <name evidence="8" type="ORF">QUW28_01910</name>
</gene>
<dbReference type="SUPFAM" id="SSF52540">
    <property type="entry name" value="P-loop containing nucleoside triphosphate hydrolases"/>
    <property type="match status" value="1"/>
</dbReference>
<dbReference type="PROSITE" id="PS50893">
    <property type="entry name" value="ABC_TRANSPORTER_2"/>
    <property type="match status" value="1"/>
</dbReference>
<feature type="domain" description="ABC transporter" evidence="7">
    <location>
        <begin position="28"/>
        <end position="258"/>
    </location>
</feature>
<dbReference type="InterPro" id="IPR015855">
    <property type="entry name" value="ABC_transpr_MalK-like"/>
</dbReference>
<evidence type="ECO:0000256" key="1">
    <source>
        <dbReference type="ARBA" id="ARBA00022448"/>
    </source>
</evidence>
<name>A0ABT7V6X6_9ACTN</name>
<dbReference type="Gene3D" id="2.40.50.100">
    <property type="match status" value="1"/>
</dbReference>
<dbReference type="GO" id="GO:0005524">
    <property type="term" value="F:ATP binding"/>
    <property type="evidence" value="ECO:0007669"/>
    <property type="project" value="UniProtKB-KW"/>
</dbReference>
<dbReference type="CDD" id="cd03301">
    <property type="entry name" value="ABC_MalK_N"/>
    <property type="match status" value="1"/>
</dbReference>
<evidence type="ECO:0000256" key="6">
    <source>
        <dbReference type="ARBA" id="ARBA00023136"/>
    </source>
</evidence>
<keyword evidence="5" id="KW-1278">Translocase</keyword>
<evidence type="ECO:0000256" key="5">
    <source>
        <dbReference type="ARBA" id="ARBA00022967"/>
    </source>
</evidence>
<dbReference type="InterPro" id="IPR008995">
    <property type="entry name" value="Mo/tungstate-bd_C_term_dom"/>
</dbReference>
<evidence type="ECO:0000313" key="9">
    <source>
        <dbReference type="Proteomes" id="UP001529421"/>
    </source>
</evidence>
<proteinExistence type="predicted"/>
<reference evidence="9" key="1">
    <citation type="submission" date="2023-06" db="EMBL/GenBank/DDBJ databases">
        <title>Identification and characterization of horizontal gene transfer across gut microbiota members of farm animals based on homology search.</title>
        <authorList>
            <person name="Zeman M."/>
            <person name="Kubasova T."/>
            <person name="Jahodarova E."/>
            <person name="Nykrynova M."/>
            <person name="Rychlik I."/>
        </authorList>
    </citation>
    <scope>NUCLEOTIDE SEQUENCE [LARGE SCALE GENOMIC DNA]</scope>
    <source>
        <strain evidence="9">154_Feed</strain>
    </source>
</reference>
<dbReference type="Gene3D" id="2.40.50.140">
    <property type="entry name" value="Nucleic acid-binding proteins"/>
    <property type="match status" value="1"/>
</dbReference>
<keyword evidence="4 8" id="KW-0067">ATP-binding</keyword>
<keyword evidence="6" id="KW-0472">Membrane</keyword>
<dbReference type="SUPFAM" id="SSF50331">
    <property type="entry name" value="MOP-like"/>
    <property type="match status" value="1"/>
</dbReference>
<dbReference type="InterPro" id="IPR017871">
    <property type="entry name" value="ABC_transporter-like_CS"/>
</dbReference>
<comment type="caution">
    <text evidence="8">The sequence shown here is derived from an EMBL/GenBank/DDBJ whole genome shotgun (WGS) entry which is preliminary data.</text>
</comment>
<dbReference type="PROSITE" id="PS00211">
    <property type="entry name" value="ABC_TRANSPORTER_1"/>
    <property type="match status" value="1"/>
</dbReference>
<evidence type="ECO:0000256" key="3">
    <source>
        <dbReference type="ARBA" id="ARBA00022741"/>
    </source>
</evidence>
<dbReference type="PANTHER" id="PTHR43875:SF15">
    <property type="entry name" value="TREHALOSE IMPORT ATP-BINDING PROTEIN SUGC"/>
    <property type="match status" value="1"/>
</dbReference>
<dbReference type="Gene3D" id="3.40.50.300">
    <property type="entry name" value="P-loop containing nucleotide triphosphate hydrolases"/>
    <property type="match status" value="1"/>
</dbReference>
<dbReference type="PANTHER" id="PTHR43875">
    <property type="entry name" value="MALTODEXTRIN IMPORT ATP-BINDING PROTEIN MSMX"/>
    <property type="match status" value="1"/>
</dbReference>
<dbReference type="InterPro" id="IPR013611">
    <property type="entry name" value="Transp-assoc_OB_typ2"/>
</dbReference>
<evidence type="ECO:0000259" key="7">
    <source>
        <dbReference type="PROSITE" id="PS50893"/>
    </source>
</evidence>
<keyword evidence="3" id="KW-0547">Nucleotide-binding</keyword>
<dbReference type="NCBIfam" id="NF008653">
    <property type="entry name" value="PRK11650.1"/>
    <property type="match status" value="1"/>
</dbReference>
<protein>
    <submittedName>
        <fullName evidence="8">Sn-glycerol-3-phosphate ABC transporter ATP-binding protein UgpC</fullName>
    </submittedName>
</protein>
<dbReference type="EMBL" id="JAUDDZ010000002">
    <property type="protein sequence ID" value="MDM8274257.1"/>
    <property type="molecule type" value="Genomic_DNA"/>
</dbReference>
<sequence length="394" mass="43614">MAEVQLKHVEKVYKGAGAKRRFKKKQAEKKNNLKITDEGVVAVEDFNLDVADGEFVVLVGPSGCGKSTTLRMVAGLEEITRGEVYIDGKLVNDVAPKDRDIAMVFQNYALYPHKTVRANLEFPLKLRKVPKEERTRKVEEVARILDITLYLDRKPKALSGGQRQRVAIGRAIVREPKVLLMDEPLSNLDAKLRNQMRAELIKLRKSVDTTFMYVTHDQTEAMTLGDRIVIMKDGMMQQVGTPEEVYDHPANIFVAGFIGTPQMNFMDAELKRDSSGAYAVEVNGATFVPAAAKQEQLRRRGVGPQKVTLGVRPEHIQLHADGAHTLEGTVEVTELMGSALHVHLRACGQDVVVIMQGMGDDTLSFGVHTGDKVPFTFGGGAIHLFDPETGENLE</sequence>
<dbReference type="InterPro" id="IPR003439">
    <property type="entry name" value="ABC_transporter-like_ATP-bd"/>
</dbReference>
<dbReference type="InterPro" id="IPR012340">
    <property type="entry name" value="NA-bd_OB-fold"/>
</dbReference>
<reference evidence="8 9" key="2">
    <citation type="submission" date="2023-06" db="EMBL/GenBank/DDBJ databases">
        <authorList>
            <person name="Zeman M."/>
            <person name="Kubasova T."/>
            <person name="Jahodarova E."/>
            <person name="Nykrynova M."/>
            <person name="Rychlik I."/>
        </authorList>
    </citation>
    <scope>NUCLEOTIDE SEQUENCE [LARGE SCALE GENOMIC DNA]</scope>
    <source>
        <strain evidence="8 9">154_Feed</strain>
    </source>
</reference>
<keyword evidence="1" id="KW-0813">Transport</keyword>
<dbReference type="Pfam" id="PF00005">
    <property type="entry name" value="ABC_tran"/>
    <property type="match status" value="1"/>
</dbReference>
<dbReference type="InterPro" id="IPR027417">
    <property type="entry name" value="P-loop_NTPase"/>
</dbReference>
<keyword evidence="2" id="KW-1003">Cell membrane</keyword>
<accession>A0ABT7V6X6</accession>
<keyword evidence="9" id="KW-1185">Reference proteome</keyword>
<evidence type="ECO:0000256" key="2">
    <source>
        <dbReference type="ARBA" id="ARBA00022475"/>
    </source>
</evidence>
<evidence type="ECO:0000313" key="8">
    <source>
        <dbReference type="EMBL" id="MDM8274257.1"/>
    </source>
</evidence>
<dbReference type="Pfam" id="PF08402">
    <property type="entry name" value="TOBE_2"/>
    <property type="match status" value="1"/>
</dbReference>
<dbReference type="InterPro" id="IPR003593">
    <property type="entry name" value="AAA+_ATPase"/>
</dbReference>
<evidence type="ECO:0000256" key="4">
    <source>
        <dbReference type="ARBA" id="ARBA00022840"/>
    </source>
</evidence>
<dbReference type="InterPro" id="IPR047641">
    <property type="entry name" value="ABC_transpr_MalK/UgpC-like"/>
</dbReference>
<organism evidence="8 9">
    <name type="scientific">Enorma phocaeensis</name>
    <dbReference type="NCBI Taxonomy" id="1871019"/>
    <lineage>
        <taxon>Bacteria</taxon>
        <taxon>Bacillati</taxon>
        <taxon>Actinomycetota</taxon>
        <taxon>Coriobacteriia</taxon>
        <taxon>Coriobacteriales</taxon>
        <taxon>Coriobacteriaceae</taxon>
        <taxon>Enorma</taxon>
    </lineage>
</organism>
<dbReference type="Proteomes" id="UP001529421">
    <property type="component" value="Unassembled WGS sequence"/>
</dbReference>